<dbReference type="GO" id="GO:0000976">
    <property type="term" value="F:transcription cis-regulatory region binding"/>
    <property type="evidence" value="ECO:0007669"/>
    <property type="project" value="TreeGrafter"/>
</dbReference>
<reference evidence="8" key="1">
    <citation type="submission" date="2016-10" db="EMBL/GenBank/DDBJ databases">
        <authorList>
            <person name="Varghese N."/>
            <person name="Submissions S."/>
        </authorList>
    </citation>
    <scope>NUCLEOTIDE SEQUENCE [LARGE SCALE GENOMIC DNA]</scope>
    <source>
        <strain evidence="8">DSM 44993</strain>
    </source>
</reference>
<keyword evidence="1" id="KW-0678">Repressor</keyword>
<dbReference type="AlphaFoldDB" id="A0A1H8QBC6"/>
<evidence type="ECO:0000313" key="7">
    <source>
        <dbReference type="EMBL" id="SEO51073.1"/>
    </source>
</evidence>
<dbReference type="GO" id="GO:0003700">
    <property type="term" value="F:DNA-binding transcription factor activity"/>
    <property type="evidence" value="ECO:0007669"/>
    <property type="project" value="TreeGrafter"/>
</dbReference>
<keyword evidence="2" id="KW-0805">Transcription regulation</keyword>
<feature type="domain" description="HTH tetR-type" evidence="6">
    <location>
        <begin position="8"/>
        <end position="68"/>
    </location>
</feature>
<dbReference type="SUPFAM" id="SSF46689">
    <property type="entry name" value="Homeodomain-like"/>
    <property type="match status" value="1"/>
</dbReference>
<sequence length="192" mass="20524">MPRQRDVAAQRELLSGAVWQVLAESGLPGLTVRAVAGRAGCTSGLVMHAFPSKRALLLHARELLHERTAARADAVQDAGGEPRTVLRDVLLRAVTLTPEAADEARVWVGFLAAALADPELADRHRANNRSFVTRIARLTGVVRPEWTDGRCRAAAKRLVALVEGLNTLAAADPETYSPVVQREAVGTAVSAL</sequence>
<dbReference type="InterPro" id="IPR050109">
    <property type="entry name" value="HTH-type_TetR-like_transc_reg"/>
</dbReference>
<dbReference type="OrthoDB" id="9816296at2"/>
<dbReference type="PROSITE" id="PS50977">
    <property type="entry name" value="HTH_TETR_2"/>
    <property type="match status" value="1"/>
</dbReference>
<evidence type="ECO:0000256" key="3">
    <source>
        <dbReference type="ARBA" id="ARBA00023125"/>
    </source>
</evidence>
<keyword evidence="4" id="KW-0804">Transcription</keyword>
<evidence type="ECO:0000259" key="6">
    <source>
        <dbReference type="PROSITE" id="PS50977"/>
    </source>
</evidence>
<evidence type="ECO:0000256" key="4">
    <source>
        <dbReference type="ARBA" id="ARBA00023163"/>
    </source>
</evidence>
<dbReference type="RefSeq" id="WP_091611233.1">
    <property type="nucleotide sequence ID" value="NZ_FOEF01000001.1"/>
</dbReference>
<dbReference type="Proteomes" id="UP000198582">
    <property type="component" value="Unassembled WGS sequence"/>
</dbReference>
<protein>
    <submittedName>
        <fullName evidence="7">Regulatory protein, tetR family</fullName>
    </submittedName>
</protein>
<dbReference type="InterPro" id="IPR001647">
    <property type="entry name" value="HTH_TetR"/>
</dbReference>
<dbReference type="Gene3D" id="1.10.357.10">
    <property type="entry name" value="Tetracycline Repressor, domain 2"/>
    <property type="match status" value="1"/>
</dbReference>
<dbReference type="Pfam" id="PF13977">
    <property type="entry name" value="TetR_C_6"/>
    <property type="match status" value="1"/>
</dbReference>
<proteinExistence type="predicted"/>
<dbReference type="InterPro" id="IPR039538">
    <property type="entry name" value="BetI_C"/>
</dbReference>
<dbReference type="EMBL" id="FOEF01000001">
    <property type="protein sequence ID" value="SEO51073.1"/>
    <property type="molecule type" value="Genomic_DNA"/>
</dbReference>
<dbReference type="InterPro" id="IPR009057">
    <property type="entry name" value="Homeodomain-like_sf"/>
</dbReference>
<accession>A0A1H8QBC6</accession>
<evidence type="ECO:0000256" key="5">
    <source>
        <dbReference type="PROSITE-ProRule" id="PRU00335"/>
    </source>
</evidence>
<keyword evidence="8" id="KW-1185">Reference proteome</keyword>
<evidence type="ECO:0000256" key="2">
    <source>
        <dbReference type="ARBA" id="ARBA00023015"/>
    </source>
</evidence>
<evidence type="ECO:0000256" key="1">
    <source>
        <dbReference type="ARBA" id="ARBA00022491"/>
    </source>
</evidence>
<dbReference type="InterPro" id="IPR036271">
    <property type="entry name" value="Tet_transcr_reg_TetR-rel_C_sf"/>
</dbReference>
<name>A0A1H8QBC6_9PSEU</name>
<dbReference type="PANTHER" id="PTHR30055:SF234">
    <property type="entry name" value="HTH-TYPE TRANSCRIPTIONAL REGULATOR BETI"/>
    <property type="match status" value="1"/>
</dbReference>
<dbReference type="PANTHER" id="PTHR30055">
    <property type="entry name" value="HTH-TYPE TRANSCRIPTIONAL REGULATOR RUTR"/>
    <property type="match status" value="1"/>
</dbReference>
<dbReference type="STRING" id="394193.SAMN04489732_101270"/>
<dbReference type="SUPFAM" id="SSF48498">
    <property type="entry name" value="Tetracyclin repressor-like, C-terminal domain"/>
    <property type="match status" value="1"/>
</dbReference>
<evidence type="ECO:0000313" key="8">
    <source>
        <dbReference type="Proteomes" id="UP000198582"/>
    </source>
</evidence>
<dbReference type="Pfam" id="PF00440">
    <property type="entry name" value="TetR_N"/>
    <property type="match status" value="1"/>
</dbReference>
<organism evidence="7 8">
    <name type="scientific">Amycolatopsis saalfeldensis</name>
    <dbReference type="NCBI Taxonomy" id="394193"/>
    <lineage>
        <taxon>Bacteria</taxon>
        <taxon>Bacillati</taxon>
        <taxon>Actinomycetota</taxon>
        <taxon>Actinomycetes</taxon>
        <taxon>Pseudonocardiales</taxon>
        <taxon>Pseudonocardiaceae</taxon>
        <taxon>Amycolatopsis</taxon>
    </lineage>
</organism>
<keyword evidence="3 5" id="KW-0238">DNA-binding</keyword>
<feature type="DNA-binding region" description="H-T-H motif" evidence="5">
    <location>
        <begin position="31"/>
        <end position="50"/>
    </location>
</feature>
<gene>
    <name evidence="7" type="ORF">SAMN04489732_101270</name>
</gene>